<gene>
    <name evidence="1" type="ORF">ElyMa_004079700</name>
</gene>
<organism evidence="1 2">
    <name type="scientific">Elysia marginata</name>
    <dbReference type="NCBI Taxonomy" id="1093978"/>
    <lineage>
        <taxon>Eukaryota</taxon>
        <taxon>Metazoa</taxon>
        <taxon>Spiralia</taxon>
        <taxon>Lophotrochozoa</taxon>
        <taxon>Mollusca</taxon>
        <taxon>Gastropoda</taxon>
        <taxon>Heterobranchia</taxon>
        <taxon>Euthyneura</taxon>
        <taxon>Panpulmonata</taxon>
        <taxon>Sacoglossa</taxon>
        <taxon>Placobranchoidea</taxon>
        <taxon>Plakobranchidae</taxon>
        <taxon>Elysia</taxon>
    </lineage>
</organism>
<name>A0AAV4G9T5_9GAST</name>
<reference evidence="1 2" key="1">
    <citation type="journal article" date="2021" name="Elife">
        <title>Chloroplast acquisition without the gene transfer in kleptoplastic sea slugs, Plakobranchus ocellatus.</title>
        <authorList>
            <person name="Maeda T."/>
            <person name="Takahashi S."/>
            <person name="Yoshida T."/>
            <person name="Shimamura S."/>
            <person name="Takaki Y."/>
            <person name="Nagai Y."/>
            <person name="Toyoda A."/>
            <person name="Suzuki Y."/>
            <person name="Arimoto A."/>
            <person name="Ishii H."/>
            <person name="Satoh N."/>
            <person name="Nishiyama T."/>
            <person name="Hasebe M."/>
            <person name="Maruyama T."/>
            <person name="Minagawa J."/>
            <person name="Obokata J."/>
            <person name="Shigenobu S."/>
        </authorList>
    </citation>
    <scope>NUCLEOTIDE SEQUENCE [LARGE SCALE GENOMIC DNA]</scope>
</reference>
<comment type="caution">
    <text evidence="1">The sequence shown here is derived from an EMBL/GenBank/DDBJ whole genome shotgun (WGS) entry which is preliminary data.</text>
</comment>
<protein>
    <submittedName>
        <fullName evidence="1">Uncharacterized protein</fullName>
    </submittedName>
</protein>
<evidence type="ECO:0000313" key="2">
    <source>
        <dbReference type="Proteomes" id="UP000762676"/>
    </source>
</evidence>
<proteinExistence type="predicted"/>
<dbReference type="AlphaFoldDB" id="A0AAV4G9T5"/>
<keyword evidence="2" id="KW-1185">Reference proteome</keyword>
<dbReference type="Proteomes" id="UP000762676">
    <property type="component" value="Unassembled WGS sequence"/>
</dbReference>
<accession>A0AAV4G9T5</accession>
<sequence length="115" mass="13227">MDSYGRKERVLIQAGHMIADEYREGVRYTGRAWVLRQGGNGSLYTEGTGSYTGRERALTFSALMLLITVERIQCGLMKLVHLEEMNGAVLYVDRDEMNFYKMENIKLGENWPLQD</sequence>
<dbReference type="EMBL" id="BMAT01008301">
    <property type="protein sequence ID" value="GFR81795.1"/>
    <property type="molecule type" value="Genomic_DNA"/>
</dbReference>
<evidence type="ECO:0000313" key="1">
    <source>
        <dbReference type="EMBL" id="GFR81795.1"/>
    </source>
</evidence>